<dbReference type="GO" id="GO:0004844">
    <property type="term" value="F:uracil DNA N-glycosylase activity"/>
    <property type="evidence" value="ECO:0007669"/>
    <property type="project" value="UniProtKB-UniRule"/>
</dbReference>
<feature type="region of interest" description="Disordered" evidence="8">
    <location>
        <begin position="24"/>
        <end position="45"/>
    </location>
</feature>
<keyword evidence="3 5" id="KW-0378">Hydrolase</keyword>
<protein>
    <recommendedName>
        <fullName evidence="5 7">Uracil-DNA glycosylase</fullName>
        <shortName evidence="5">UDG</shortName>
        <ecNumber evidence="5 7">3.2.2.27</ecNumber>
    </recommendedName>
</protein>
<dbReference type="InterPro" id="IPR002043">
    <property type="entry name" value="UDG_fam1"/>
</dbReference>
<reference evidence="11" key="1">
    <citation type="submission" date="2015-02" db="EMBL/GenBank/DDBJ databases">
        <authorList>
            <person name="Gon?alves P."/>
        </authorList>
    </citation>
    <scope>NUCLEOTIDE SEQUENCE [LARGE SCALE GENOMIC DNA]</scope>
</reference>
<feature type="compositionally biased region" description="Low complexity" evidence="8">
    <location>
        <begin position="34"/>
        <end position="45"/>
    </location>
</feature>
<proteinExistence type="inferred from homology"/>
<evidence type="ECO:0000256" key="8">
    <source>
        <dbReference type="SAM" id="MobiDB-lite"/>
    </source>
</evidence>
<feature type="domain" description="Uracil-DNA glycosylase-like" evidence="9">
    <location>
        <begin position="168"/>
        <end position="334"/>
    </location>
</feature>
<dbReference type="HAMAP" id="MF_00148">
    <property type="entry name" value="UDG"/>
    <property type="match status" value="1"/>
</dbReference>
<evidence type="ECO:0000313" key="10">
    <source>
        <dbReference type="EMBL" id="CEQ42523.1"/>
    </source>
</evidence>
<keyword evidence="4 5" id="KW-0234">DNA repair</keyword>
<dbReference type="NCBIfam" id="TIGR00628">
    <property type="entry name" value="ung"/>
    <property type="match status" value="1"/>
</dbReference>
<evidence type="ECO:0000256" key="1">
    <source>
        <dbReference type="ARBA" id="ARBA00008184"/>
    </source>
</evidence>
<keyword evidence="2 5" id="KW-0227">DNA damage</keyword>
<dbReference type="PANTHER" id="PTHR11264">
    <property type="entry name" value="URACIL-DNA GLYCOSYLASE"/>
    <property type="match status" value="1"/>
</dbReference>
<dbReference type="Gene3D" id="3.40.470.10">
    <property type="entry name" value="Uracil-DNA glycosylase-like domain"/>
    <property type="match status" value="1"/>
</dbReference>
<gene>
    <name evidence="10" type="primary">SPOSA6832_04330</name>
    <name evidence="5" type="synonym">UNG1</name>
</gene>
<dbReference type="SMART" id="SM00986">
    <property type="entry name" value="UDG"/>
    <property type="match status" value="1"/>
</dbReference>
<evidence type="ECO:0000313" key="11">
    <source>
        <dbReference type="Proteomes" id="UP000243876"/>
    </source>
</evidence>
<dbReference type="AlphaFoldDB" id="A0A0D6ERQ3"/>
<dbReference type="InterPro" id="IPR036895">
    <property type="entry name" value="Uracil-DNA_glycosylase-like_sf"/>
</dbReference>
<sequence length="362" mass="39471">MSKRQLVVAETVLASTTAVARPAAPLAKRPRLSPPLSTVPSASLPSTPLSTSAIANPLSTFAPSAYHAALATTGASPTEADLLRLECETLDPSWLAQLQDELRKPYFLSLKKFLWQEGLRGTTAKDEKGKAKVFPPGQSAVGSNQRQAADELDPGDSGLSRDVYSWSRYTPLEHVKVVILGQDPYHDDGLCFSVRPGVKIPPSLRNIYKEIKEEYPEFEVPKHGNLISLARSGVLMLNTSLTVKPHQAGSHSNKGWETFTDKIVELVDEYGGSGEVGKKSEGVVVLAWGAWAAKRVAKMDKNKHLILTSPHPSPLSARRGFFGNGHFRKANEWLEAKYGPEARVDWTNLDPEETETGLQNAA</sequence>
<keyword evidence="11" id="KW-1185">Reference proteome</keyword>
<dbReference type="PANTHER" id="PTHR11264:SF0">
    <property type="entry name" value="URACIL-DNA GLYCOSYLASE"/>
    <property type="match status" value="1"/>
</dbReference>
<dbReference type="CDD" id="cd10027">
    <property type="entry name" value="UDG-F1-like"/>
    <property type="match status" value="1"/>
</dbReference>
<feature type="region of interest" description="Disordered" evidence="8">
    <location>
        <begin position="125"/>
        <end position="158"/>
    </location>
</feature>
<dbReference type="OrthoDB" id="10031947at2759"/>
<dbReference type="GO" id="GO:0097510">
    <property type="term" value="P:base-excision repair, AP site formation via deaminated base removal"/>
    <property type="evidence" value="ECO:0007669"/>
    <property type="project" value="TreeGrafter"/>
</dbReference>
<dbReference type="GO" id="GO:0005739">
    <property type="term" value="C:mitochondrion"/>
    <property type="evidence" value="ECO:0007669"/>
    <property type="project" value="UniProtKB-SubCell"/>
</dbReference>
<dbReference type="InterPro" id="IPR018085">
    <property type="entry name" value="Ura-DNA_Glyclase_AS"/>
</dbReference>
<dbReference type="NCBIfam" id="NF003592">
    <property type="entry name" value="PRK05254.1-5"/>
    <property type="match status" value="1"/>
</dbReference>
<dbReference type="InterPro" id="IPR005122">
    <property type="entry name" value="Uracil-DNA_glycosylase-like"/>
</dbReference>
<accession>A0A0D6ERQ3</accession>
<organism evidence="10 11">
    <name type="scientific">Sporidiobolus salmonicolor</name>
    <name type="common">Yeast-like fungus</name>
    <name type="synonym">Sporobolomyces salmonicolor</name>
    <dbReference type="NCBI Taxonomy" id="5005"/>
    <lineage>
        <taxon>Eukaryota</taxon>
        <taxon>Fungi</taxon>
        <taxon>Dikarya</taxon>
        <taxon>Basidiomycota</taxon>
        <taxon>Pucciniomycotina</taxon>
        <taxon>Microbotryomycetes</taxon>
        <taxon>Sporidiobolales</taxon>
        <taxon>Sporidiobolaceae</taxon>
        <taxon>Sporobolomyces</taxon>
    </lineage>
</organism>
<dbReference type="PROSITE" id="PS00130">
    <property type="entry name" value="U_DNA_GLYCOSYLASE"/>
    <property type="match status" value="1"/>
</dbReference>
<evidence type="ECO:0000256" key="6">
    <source>
        <dbReference type="PROSITE-ProRule" id="PRU10072"/>
    </source>
</evidence>
<dbReference type="EC" id="3.2.2.27" evidence="5 7"/>
<comment type="subcellular location">
    <subcellularLocation>
        <location evidence="5">Mitochondrion</location>
    </subcellularLocation>
    <subcellularLocation>
        <location evidence="5">Nucleus</location>
    </subcellularLocation>
</comment>
<evidence type="ECO:0000256" key="5">
    <source>
        <dbReference type="HAMAP-Rule" id="MF_03166"/>
    </source>
</evidence>
<dbReference type="SMART" id="SM00987">
    <property type="entry name" value="UreE_C"/>
    <property type="match status" value="1"/>
</dbReference>
<keyword evidence="5" id="KW-0539">Nucleus</keyword>
<evidence type="ECO:0000256" key="4">
    <source>
        <dbReference type="ARBA" id="ARBA00023204"/>
    </source>
</evidence>
<comment type="similarity">
    <text evidence="1 5 7">Belongs to the uracil-DNA glycosylase (UDG) superfamily. UNG family.</text>
</comment>
<comment type="catalytic activity">
    <reaction evidence="5 7">
        <text>Hydrolyzes single-stranded DNA or mismatched double-stranded DNA and polynucleotides, releasing free uracil.</text>
        <dbReference type="EC" id="3.2.2.27"/>
    </reaction>
</comment>
<dbReference type="GO" id="GO:0005634">
    <property type="term" value="C:nucleus"/>
    <property type="evidence" value="ECO:0007669"/>
    <property type="project" value="UniProtKB-SubCell"/>
</dbReference>
<keyword evidence="5" id="KW-0496">Mitochondrion</keyword>
<name>A0A0D6ERQ3_SPOSA</name>
<evidence type="ECO:0000259" key="9">
    <source>
        <dbReference type="SMART" id="SM00986"/>
    </source>
</evidence>
<dbReference type="Proteomes" id="UP000243876">
    <property type="component" value="Unassembled WGS sequence"/>
</dbReference>
<evidence type="ECO:0000256" key="7">
    <source>
        <dbReference type="RuleBase" id="RU003780"/>
    </source>
</evidence>
<dbReference type="SUPFAM" id="SSF52141">
    <property type="entry name" value="Uracil-DNA glycosylase-like"/>
    <property type="match status" value="1"/>
</dbReference>
<feature type="active site" description="Proton acceptor" evidence="5 6">
    <location>
        <position position="183"/>
    </location>
</feature>
<dbReference type="Pfam" id="PF03167">
    <property type="entry name" value="UDG"/>
    <property type="match status" value="1"/>
</dbReference>
<dbReference type="EMBL" id="CENE01000028">
    <property type="protein sequence ID" value="CEQ42523.1"/>
    <property type="molecule type" value="Genomic_DNA"/>
</dbReference>
<comment type="function">
    <text evidence="5 7">Excises uracil residues from the DNA which can arise as a result of misincorporation of dUMP residues by DNA polymerase or due to deamination of cytosine.</text>
</comment>
<evidence type="ECO:0000256" key="2">
    <source>
        <dbReference type="ARBA" id="ARBA00022763"/>
    </source>
</evidence>
<evidence type="ECO:0000256" key="3">
    <source>
        <dbReference type="ARBA" id="ARBA00022801"/>
    </source>
</evidence>